<dbReference type="PANTHER" id="PTHR14499:SF122">
    <property type="entry name" value="BTB_POZ DOMAIN-CONTAINING PROTEIN KCTD7"/>
    <property type="match status" value="1"/>
</dbReference>
<dbReference type="OrthoDB" id="2414723at2759"/>
<dbReference type="KEGG" id="pmrn:116950151"/>
<dbReference type="GO" id="GO:0051260">
    <property type="term" value="P:protein homooligomerization"/>
    <property type="evidence" value="ECO:0007669"/>
    <property type="project" value="InterPro"/>
</dbReference>
<dbReference type="SMART" id="SM00225">
    <property type="entry name" value="BTB"/>
    <property type="match status" value="1"/>
</dbReference>
<dbReference type="AlphaFoldDB" id="A0A3G1ZL36"/>
<gene>
    <name evidence="2" type="primary">kctd7</name>
    <name evidence="4" type="synonym">LOC116950151</name>
</gene>
<keyword evidence="3" id="KW-1185">Reference proteome</keyword>
<evidence type="ECO:0000259" key="1">
    <source>
        <dbReference type="SMART" id="SM00225"/>
    </source>
</evidence>
<protein>
    <submittedName>
        <fullName evidence="2 4">Kctd7</fullName>
    </submittedName>
</protein>
<dbReference type="Pfam" id="PF02214">
    <property type="entry name" value="BTB_2"/>
    <property type="match status" value="1"/>
</dbReference>
<evidence type="ECO:0000313" key="4">
    <source>
        <dbReference type="RefSeq" id="XP_032823573.1"/>
    </source>
</evidence>
<dbReference type="PANTHER" id="PTHR14499">
    <property type="entry name" value="POTASSIUM CHANNEL TETRAMERIZATION DOMAIN-CONTAINING"/>
    <property type="match status" value="1"/>
</dbReference>
<dbReference type="InterPro" id="IPR000210">
    <property type="entry name" value="BTB/POZ_dom"/>
</dbReference>
<dbReference type="Gene3D" id="3.30.710.10">
    <property type="entry name" value="Potassium Channel Kv1.1, Chain A"/>
    <property type="match status" value="1"/>
</dbReference>
<dbReference type="FunFam" id="3.30.710.10:FF:000046">
    <property type="entry name" value="BTB/POZ domain-containing protein KCTD7 isoform X1"/>
    <property type="match status" value="1"/>
</dbReference>
<sequence length="300" mass="33443">MELEREEREAPRGGHSQMCAAQAAEAAAAWAGATTVFPEVVQLNVGGTHFATLLSTLRSCEGSMLAAMFSGRHRLPRDHVGRFFIDRDPAYFGDILNFLRSGEVPCHERARGVHREAHYFGLQPLLACLETLQPLAGERVRQAFLDLLPYYNENLERMITVSRERAAQRRARFAKLRVCVYKEELPATPYERPLFGGRLALERPPMALNLEGAAMAQGPGAGADVSSAGRAAFRHSCDVDVTFGPWQAVADVYDLLHCVVSDLAARGISAEHQCIGVCDKHLVSHYYCKRPVYEFKILWW</sequence>
<dbReference type="GO" id="GO:0005886">
    <property type="term" value="C:plasma membrane"/>
    <property type="evidence" value="ECO:0007669"/>
    <property type="project" value="UniProtKB-SubCell"/>
</dbReference>
<evidence type="ECO:0000313" key="2">
    <source>
        <dbReference type="EMBL" id="AYM00385.1"/>
    </source>
</evidence>
<reference evidence="4" key="2">
    <citation type="submission" date="2025-04" db="UniProtKB">
        <authorList>
            <consortium name="RefSeq"/>
        </authorList>
    </citation>
    <scope>IDENTIFICATION</scope>
    <source>
        <tissue evidence="4">Sperm</tissue>
    </source>
</reference>
<dbReference type="InterPro" id="IPR057890">
    <property type="entry name" value="KCTD7/14_C"/>
</dbReference>
<dbReference type="SUPFAM" id="SSF54695">
    <property type="entry name" value="POZ domain"/>
    <property type="match status" value="1"/>
</dbReference>
<feature type="domain" description="BTB" evidence="1">
    <location>
        <begin position="39"/>
        <end position="136"/>
    </location>
</feature>
<dbReference type="RefSeq" id="XP_032823573.1">
    <property type="nucleotide sequence ID" value="XM_032967682.1"/>
</dbReference>
<organism evidence="2">
    <name type="scientific">Petromyzon marinus</name>
    <name type="common">Sea lamprey</name>
    <dbReference type="NCBI Taxonomy" id="7757"/>
    <lineage>
        <taxon>Eukaryota</taxon>
        <taxon>Metazoa</taxon>
        <taxon>Chordata</taxon>
        <taxon>Craniata</taxon>
        <taxon>Vertebrata</taxon>
        <taxon>Cyclostomata</taxon>
        <taxon>Hyperoartia</taxon>
        <taxon>Petromyzontiformes</taxon>
        <taxon>Petromyzontidae</taxon>
        <taxon>Petromyzon</taxon>
    </lineage>
</organism>
<proteinExistence type="evidence at transcript level"/>
<dbReference type="InterPro" id="IPR011333">
    <property type="entry name" value="SKP1/BTB/POZ_sf"/>
</dbReference>
<dbReference type="GO" id="GO:0005829">
    <property type="term" value="C:cytosol"/>
    <property type="evidence" value="ECO:0007669"/>
    <property type="project" value="UniProtKB-SubCell"/>
</dbReference>
<dbReference type="EMBL" id="MG754965">
    <property type="protein sequence ID" value="AYM00385.1"/>
    <property type="molecule type" value="mRNA"/>
</dbReference>
<dbReference type="Proteomes" id="UP001318040">
    <property type="component" value="Chromosome 38"/>
</dbReference>
<dbReference type="Pfam" id="PF25611">
    <property type="entry name" value="KCTD_C"/>
    <property type="match status" value="2"/>
</dbReference>
<accession>A0A3G1ZL36</accession>
<evidence type="ECO:0000313" key="3">
    <source>
        <dbReference type="Proteomes" id="UP001318040"/>
    </source>
</evidence>
<dbReference type="GO" id="GO:0060081">
    <property type="term" value="P:membrane hyperpolarization"/>
    <property type="evidence" value="ECO:0007669"/>
    <property type="project" value="TreeGrafter"/>
</dbReference>
<name>A0A3G1ZL36_PETMA</name>
<dbReference type="InterPro" id="IPR003131">
    <property type="entry name" value="T1-type_BTB"/>
</dbReference>
<reference evidence="2" key="1">
    <citation type="submission" date="2017-12" db="EMBL/GenBank/DDBJ databases">
        <title>Genome-wide identification of kctd gene family in lampreys and their evolution in verterbrates.</title>
        <authorList>
            <person name="Xing L."/>
            <person name="Zu Y."/>
            <person name="Li W."/>
            <person name="Ren J."/>
        </authorList>
    </citation>
    <scope>NUCLEOTIDE SEQUENCE</scope>
</reference>